<dbReference type="InterPro" id="IPR048665">
    <property type="entry name" value="InhA-like_VEG"/>
</dbReference>
<evidence type="ECO:0000313" key="11">
    <source>
        <dbReference type="EMBL" id="TKJ05383.1"/>
    </source>
</evidence>
<accession>A0A9X9AC19</accession>
<feature type="non-terminal residue" evidence="11">
    <location>
        <position position="258"/>
    </location>
</feature>
<evidence type="ECO:0000256" key="9">
    <source>
        <dbReference type="ARBA" id="ARBA00023049"/>
    </source>
</evidence>
<evidence type="ECO:0000256" key="3">
    <source>
        <dbReference type="ARBA" id="ARBA00022525"/>
    </source>
</evidence>
<keyword evidence="4" id="KW-0645">Protease</keyword>
<evidence type="ECO:0000256" key="5">
    <source>
        <dbReference type="ARBA" id="ARBA00022723"/>
    </source>
</evidence>
<dbReference type="EMBL" id="SZOH01000511">
    <property type="protein sequence ID" value="TKJ05383.1"/>
    <property type="molecule type" value="Genomic_DNA"/>
</dbReference>
<keyword evidence="9" id="KW-0482">Metalloprotease</keyword>
<dbReference type="Pfam" id="PF20774">
    <property type="entry name" value="InhA-like_VEG"/>
    <property type="match status" value="1"/>
</dbReference>
<dbReference type="AlphaFoldDB" id="A0A9X9AC19"/>
<evidence type="ECO:0000256" key="2">
    <source>
        <dbReference type="ARBA" id="ARBA00004613"/>
    </source>
</evidence>
<evidence type="ECO:0000256" key="7">
    <source>
        <dbReference type="ARBA" id="ARBA00022801"/>
    </source>
</evidence>
<keyword evidence="6" id="KW-0732">Signal</keyword>
<organism evidence="11 12">
    <name type="scientific">Bacillus cereus</name>
    <dbReference type="NCBI Taxonomy" id="1396"/>
    <lineage>
        <taxon>Bacteria</taxon>
        <taxon>Bacillati</taxon>
        <taxon>Bacillota</taxon>
        <taxon>Bacilli</taxon>
        <taxon>Bacillales</taxon>
        <taxon>Bacillaceae</taxon>
        <taxon>Bacillus</taxon>
        <taxon>Bacillus cereus group</taxon>
    </lineage>
</organism>
<feature type="domain" description="Immune inhibitor A-like metallopeptidase VEG" evidence="10">
    <location>
        <begin position="99"/>
        <end position="256"/>
    </location>
</feature>
<keyword evidence="5" id="KW-0479">Metal-binding</keyword>
<gene>
    <name evidence="11" type="ORF">FC695_08940</name>
</gene>
<evidence type="ECO:0000313" key="12">
    <source>
        <dbReference type="Proteomes" id="UP000308444"/>
    </source>
</evidence>
<protein>
    <submittedName>
        <fullName evidence="11">Peptidase M6</fullName>
    </submittedName>
</protein>
<dbReference type="Proteomes" id="UP000308444">
    <property type="component" value="Unassembled WGS sequence"/>
</dbReference>
<evidence type="ECO:0000256" key="4">
    <source>
        <dbReference type="ARBA" id="ARBA00022670"/>
    </source>
</evidence>
<keyword evidence="8" id="KW-0862">Zinc</keyword>
<comment type="subcellular location">
    <subcellularLocation>
        <location evidence="2">Secreted</location>
    </subcellularLocation>
</comment>
<dbReference type="Pfam" id="PF20773">
    <property type="entry name" value="InhA-like_MAM"/>
    <property type="match status" value="1"/>
</dbReference>
<dbReference type="GO" id="GO:0008237">
    <property type="term" value="F:metallopeptidase activity"/>
    <property type="evidence" value="ECO:0007669"/>
    <property type="project" value="UniProtKB-KW"/>
</dbReference>
<comment type="cofactor">
    <cofactor evidence="1">
        <name>Zn(2+)</name>
        <dbReference type="ChEBI" id="CHEBI:29105"/>
    </cofactor>
</comment>
<keyword evidence="3" id="KW-0964">Secreted</keyword>
<dbReference type="PANTHER" id="PTHR13062">
    <property type="entry name" value="COLLAGENASE"/>
    <property type="match status" value="1"/>
</dbReference>
<evidence type="ECO:0000256" key="8">
    <source>
        <dbReference type="ARBA" id="ARBA00022833"/>
    </source>
</evidence>
<comment type="caution">
    <text evidence="11">The sequence shown here is derived from an EMBL/GenBank/DDBJ whole genome shotgun (WGS) entry which is preliminary data.</text>
</comment>
<dbReference type="PANTHER" id="PTHR13062:SF12">
    <property type="entry name" value="ALPHA-2-MACROGLOBULIN DOMAIN-CONTAINING PROTEIN"/>
    <property type="match status" value="1"/>
</dbReference>
<sequence>HAVTEDGQQTLIERLGEKANSGNADSTNGKWIDKSYDLSQFKGKKVKLTFDYITDGGLALNGFLLDNASLTVDDKVVFSDDAEGTPQFKLDGFAVSNGTEKKSHNYYVEWRNYAGSDNALKFARGPVYNAGMVVWYADSAYTDNWVGVHPGHGFLGVVDSHPEAIVGTLNGKPTVESSTRFQIADAAFSFDKTPAWKVVSPTRGTYTYDGLAGVPKFDDSKTYINQQIPDAGRILPKLGLKFEVVGQADDNSAGAVRL</sequence>
<dbReference type="GO" id="GO:0006508">
    <property type="term" value="P:proteolysis"/>
    <property type="evidence" value="ECO:0007669"/>
    <property type="project" value="UniProtKB-KW"/>
</dbReference>
<evidence type="ECO:0000256" key="6">
    <source>
        <dbReference type="ARBA" id="ARBA00022729"/>
    </source>
</evidence>
<name>A0A9X9AC19_BACCE</name>
<dbReference type="GO" id="GO:0046872">
    <property type="term" value="F:metal ion binding"/>
    <property type="evidence" value="ECO:0007669"/>
    <property type="project" value="UniProtKB-KW"/>
</dbReference>
<feature type="non-terminal residue" evidence="11">
    <location>
        <position position="1"/>
    </location>
</feature>
<keyword evidence="7" id="KW-0378">Hydrolase</keyword>
<proteinExistence type="predicted"/>
<evidence type="ECO:0000259" key="10">
    <source>
        <dbReference type="Pfam" id="PF20774"/>
    </source>
</evidence>
<dbReference type="GO" id="GO:0005576">
    <property type="term" value="C:extracellular region"/>
    <property type="evidence" value="ECO:0007669"/>
    <property type="project" value="UniProtKB-SubCell"/>
</dbReference>
<reference evidence="11 12" key="1">
    <citation type="journal article" date="2019" name="Environ. Microbiol.">
        <title>An active ?-lactamase is a part of an orchestrated cell wall stress resistance network of Bacillus subtilis and related rhizosphere species.</title>
        <authorList>
            <person name="Bucher T."/>
            <person name="Keren-Paz A."/>
            <person name="Hausser J."/>
            <person name="Olender T."/>
            <person name="Cytryn E."/>
            <person name="Kolodkin-Gal I."/>
        </authorList>
    </citation>
    <scope>NUCLEOTIDE SEQUENCE [LARGE SCALE GENOMIC DNA]</scope>
    <source>
        <strain evidence="11 12">I32</strain>
    </source>
</reference>
<evidence type="ECO:0000256" key="1">
    <source>
        <dbReference type="ARBA" id="ARBA00001947"/>
    </source>
</evidence>